<name>A0A4R1R957_HYDET</name>
<proteinExistence type="predicted"/>
<sequence>MDRNHPEVLIEHIEEAKDWLDKAKSEYIQANPVRGEMILNLAQAEVKHAWELSRHRTVNSNIVTKEQKRTVSSHNNNYWLPVAASIIVLVGIIFSTKLVRINYESRNLATLPTPTGTVPKAPVENVLSKGIVDQVPHQLSVPKREVPKQIVSENDVSKESKSVILKPETKQHLTVAETEQSLPQVSVEPETKTKTFPIEIEVKKSESIAVSETKPRENLNRPVAVTNQPRLQPAVQLSIDEEALTREASHSLRNGK</sequence>
<evidence type="ECO:0000313" key="3">
    <source>
        <dbReference type="Proteomes" id="UP000295008"/>
    </source>
</evidence>
<comment type="caution">
    <text evidence="2">The sequence shown here is derived from an EMBL/GenBank/DDBJ whole genome shotgun (WGS) entry which is preliminary data.</text>
</comment>
<keyword evidence="1" id="KW-0472">Membrane</keyword>
<accession>A0A4R1R957</accession>
<evidence type="ECO:0000313" key="2">
    <source>
        <dbReference type="EMBL" id="TCL62206.1"/>
    </source>
</evidence>
<dbReference type="OrthoDB" id="1629525at2"/>
<reference evidence="2 3" key="1">
    <citation type="submission" date="2019-03" db="EMBL/GenBank/DDBJ databases">
        <title>Genomic Encyclopedia of Type Strains, Phase IV (KMG-IV): sequencing the most valuable type-strain genomes for metagenomic binning, comparative biology and taxonomic classification.</title>
        <authorList>
            <person name="Goeker M."/>
        </authorList>
    </citation>
    <scope>NUCLEOTIDE SEQUENCE [LARGE SCALE GENOMIC DNA]</scope>
    <source>
        <strain evidence="2 3">LX-B</strain>
    </source>
</reference>
<dbReference type="Proteomes" id="UP000295008">
    <property type="component" value="Unassembled WGS sequence"/>
</dbReference>
<keyword evidence="1" id="KW-0812">Transmembrane</keyword>
<dbReference type="EMBL" id="SLUN01000027">
    <property type="protein sequence ID" value="TCL62206.1"/>
    <property type="molecule type" value="Genomic_DNA"/>
</dbReference>
<organism evidence="2 3">
    <name type="scientific">Hydrogenispora ethanolica</name>
    <dbReference type="NCBI Taxonomy" id="1082276"/>
    <lineage>
        <taxon>Bacteria</taxon>
        <taxon>Bacillati</taxon>
        <taxon>Bacillota</taxon>
        <taxon>Hydrogenispora</taxon>
    </lineage>
</organism>
<keyword evidence="1" id="KW-1133">Transmembrane helix</keyword>
<dbReference type="AlphaFoldDB" id="A0A4R1R957"/>
<keyword evidence="3" id="KW-1185">Reference proteome</keyword>
<evidence type="ECO:0000256" key="1">
    <source>
        <dbReference type="SAM" id="Phobius"/>
    </source>
</evidence>
<protein>
    <submittedName>
        <fullName evidence="2">Uncharacterized protein</fullName>
    </submittedName>
</protein>
<gene>
    <name evidence="2" type="ORF">EDC14_102757</name>
</gene>
<feature type="transmembrane region" description="Helical" evidence="1">
    <location>
        <begin position="78"/>
        <end position="99"/>
    </location>
</feature>
<dbReference type="RefSeq" id="WP_132015874.1">
    <property type="nucleotide sequence ID" value="NZ_SLUN01000027.1"/>
</dbReference>